<evidence type="ECO:0000313" key="2">
    <source>
        <dbReference type="EMBL" id="OQU85740.1"/>
    </source>
</evidence>
<dbReference type="InParanoid" id="A0A1Z5RPQ5"/>
<keyword evidence="3" id="KW-1185">Reference proteome</keyword>
<dbReference type="EMBL" id="CM000763">
    <property type="protein sequence ID" value="OQU85740.1"/>
    <property type="molecule type" value="Genomic_DNA"/>
</dbReference>
<dbReference type="Gramene" id="OQU85740">
    <property type="protein sequence ID" value="OQU85740"/>
    <property type="gene ID" value="SORBI_3004G298250"/>
</dbReference>
<name>A0A1Z5RPQ5_SORBI</name>
<organism evidence="2 3">
    <name type="scientific">Sorghum bicolor</name>
    <name type="common">Sorghum</name>
    <name type="synonym">Sorghum vulgare</name>
    <dbReference type="NCBI Taxonomy" id="4558"/>
    <lineage>
        <taxon>Eukaryota</taxon>
        <taxon>Viridiplantae</taxon>
        <taxon>Streptophyta</taxon>
        <taxon>Embryophyta</taxon>
        <taxon>Tracheophyta</taxon>
        <taxon>Spermatophyta</taxon>
        <taxon>Magnoliopsida</taxon>
        <taxon>Liliopsida</taxon>
        <taxon>Poales</taxon>
        <taxon>Poaceae</taxon>
        <taxon>PACMAD clade</taxon>
        <taxon>Panicoideae</taxon>
        <taxon>Andropogonodae</taxon>
        <taxon>Andropogoneae</taxon>
        <taxon>Sorghinae</taxon>
        <taxon>Sorghum</taxon>
    </lineage>
</organism>
<feature type="compositionally biased region" description="Low complexity" evidence="1">
    <location>
        <begin position="50"/>
        <end position="64"/>
    </location>
</feature>
<dbReference type="Proteomes" id="UP000000768">
    <property type="component" value="Chromosome 4"/>
</dbReference>
<protein>
    <submittedName>
        <fullName evidence="2">Uncharacterized protein</fullName>
    </submittedName>
</protein>
<evidence type="ECO:0000256" key="1">
    <source>
        <dbReference type="SAM" id="MobiDB-lite"/>
    </source>
</evidence>
<feature type="region of interest" description="Disordered" evidence="1">
    <location>
        <begin position="32"/>
        <end position="99"/>
    </location>
</feature>
<gene>
    <name evidence="2" type="ORF">SORBI_3004G298250</name>
</gene>
<evidence type="ECO:0000313" key="3">
    <source>
        <dbReference type="Proteomes" id="UP000000768"/>
    </source>
</evidence>
<proteinExistence type="predicted"/>
<sequence length="196" mass="20760">MLEARGPSSPIRSEVVTSSLLACLPARSGAPIQETYASHPNPVPSIPSARASRGPGTGPTRRSGCCLRPRARAARPRSDHPRSRGVPRRAATPTMRSRAPAARTIVFRLPRCERSGHRGKVGRGGQPEPTAAVSARDSVIPPHAPAARASETPFSLAGVRSVRQPNLTVEGLGRLTVSSLNIVIDRWVCSLICSGF</sequence>
<reference evidence="2 3" key="1">
    <citation type="journal article" date="2009" name="Nature">
        <title>The Sorghum bicolor genome and the diversification of grasses.</title>
        <authorList>
            <person name="Paterson A.H."/>
            <person name="Bowers J.E."/>
            <person name="Bruggmann R."/>
            <person name="Dubchak I."/>
            <person name="Grimwood J."/>
            <person name="Gundlach H."/>
            <person name="Haberer G."/>
            <person name="Hellsten U."/>
            <person name="Mitros T."/>
            <person name="Poliakov A."/>
            <person name="Schmutz J."/>
            <person name="Spannagl M."/>
            <person name="Tang H."/>
            <person name="Wang X."/>
            <person name="Wicker T."/>
            <person name="Bharti A.K."/>
            <person name="Chapman J."/>
            <person name="Feltus F.A."/>
            <person name="Gowik U."/>
            <person name="Grigoriev I.V."/>
            <person name="Lyons E."/>
            <person name="Maher C.A."/>
            <person name="Martis M."/>
            <person name="Narechania A."/>
            <person name="Otillar R.P."/>
            <person name="Penning B.W."/>
            <person name="Salamov A.A."/>
            <person name="Wang Y."/>
            <person name="Zhang L."/>
            <person name="Carpita N.C."/>
            <person name="Freeling M."/>
            <person name="Gingle A.R."/>
            <person name="Hash C.T."/>
            <person name="Keller B."/>
            <person name="Klein P."/>
            <person name="Kresovich S."/>
            <person name="McCann M.C."/>
            <person name="Ming R."/>
            <person name="Peterson D.G."/>
            <person name="Mehboob-ur-Rahman"/>
            <person name="Ware D."/>
            <person name="Westhoff P."/>
            <person name="Mayer K.F."/>
            <person name="Messing J."/>
            <person name="Rokhsar D.S."/>
        </authorList>
    </citation>
    <scope>NUCLEOTIDE SEQUENCE [LARGE SCALE GENOMIC DNA]</scope>
    <source>
        <strain evidence="3">cv. BTx623</strain>
    </source>
</reference>
<reference evidence="3" key="2">
    <citation type="journal article" date="2018" name="Plant J.">
        <title>The Sorghum bicolor reference genome: improved assembly, gene annotations, a transcriptome atlas, and signatures of genome organization.</title>
        <authorList>
            <person name="McCormick R.F."/>
            <person name="Truong S.K."/>
            <person name="Sreedasyam A."/>
            <person name="Jenkins J."/>
            <person name="Shu S."/>
            <person name="Sims D."/>
            <person name="Kennedy M."/>
            <person name="Amirebrahimi M."/>
            <person name="Weers B.D."/>
            <person name="McKinley B."/>
            <person name="Mattison A."/>
            <person name="Morishige D.T."/>
            <person name="Grimwood J."/>
            <person name="Schmutz J."/>
            <person name="Mullet J.E."/>
        </authorList>
    </citation>
    <scope>NUCLEOTIDE SEQUENCE [LARGE SCALE GENOMIC DNA]</scope>
    <source>
        <strain evidence="3">cv. BTx623</strain>
    </source>
</reference>
<dbReference type="AlphaFoldDB" id="A0A1Z5RPQ5"/>
<accession>A0A1Z5RPQ5</accession>